<dbReference type="EMBL" id="KV425555">
    <property type="protein sequence ID" value="KZT28977.1"/>
    <property type="molecule type" value="Genomic_DNA"/>
</dbReference>
<dbReference type="InterPro" id="IPR040841">
    <property type="entry name" value="Luciferase_dom"/>
</dbReference>
<dbReference type="InterPro" id="IPR048273">
    <property type="entry name" value="Luciferase"/>
</dbReference>
<dbReference type="PANTHER" id="PTHR38695:SF1">
    <property type="entry name" value="AMINO ACID PERMEASE_ SLC12A DOMAIN-CONTAINING PROTEIN"/>
    <property type="match status" value="1"/>
</dbReference>
<dbReference type="OrthoDB" id="5358398at2759"/>
<dbReference type="Proteomes" id="UP000076761">
    <property type="component" value="Unassembled WGS sequence"/>
</dbReference>
<dbReference type="InParanoid" id="A0A165V0N0"/>
<evidence type="ECO:0000259" key="1">
    <source>
        <dbReference type="Pfam" id="PF17648"/>
    </source>
</evidence>
<proteinExistence type="predicted"/>
<evidence type="ECO:0000313" key="2">
    <source>
        <dbReference type="EMBL" id="KZT28977.1"/>
    </source>
</evidence>
<dbReference type="Pfam" id="PF17648">
    <property type="entry name" value="Luciferase"/>
    <property type="match status" value="1"/>
</dbReference>
<dbReference type="PANTHER" id="PTHR38695">
    <property type="entry name" value="AMINO ACID PERMEASE_ SLC12A DOMAIN-CONTAINING PROTEIN"/>
    <property type="match status" value="1"/>
</dbReference>
<gene>
    <name evidence="2" type="ORF">NEOLEDRAFT_1107583</name>
</gene>
<evidence type="ECO:0000313" key="3">
    <source>
        <dbReference type="Proteomes" id="UP000076761"/>
    </source>
</evidence>
<organism evidence="2 3">
    <name type="scientific">Neolentinus lepideus HHB14362 ss-1</name>
    <dbReference type="NCBI Taxonomy" id="1314782"/>
    <lineage>
        <taxon>Eukaryota</taxon>
        <taxon>Fungi</taxon>
        <taxon>Dikarya</taxon>
        <taxon>Basidiomycota</taxon>
        <taxon>Agaricomycotina</taxon>
        <taxon>Agaricomycetes</taxon>
        <taxon>Gloeophyllales</taxon>
        <taxon>Gloeophyllaceae</taxon>
        <taxon>Neolentinus</taxon>
    </lineage>
</organism>
<keyword evidence="3" id="KW-1185">Reference proteome</keyword>
<dbReference type="STRING" id="1314782.A0A165V0N0"/>
<dbReference type="AlphaFoldDB" id="A0A165V0N0"/>
<sequence>MSDISKRATLAAASVRELFARHPRLTILLSSVTTFLGLSYPALARNYQAYKDLGRGALPSNVFGWAVACMLKPFEREGLSTEIYNKDLPESWLGDPETFPFRHGPRAKLGWHFPPQRQVDQIPSDEMKQKIIQAFLQAAVDNIKRVEVAASLAEKAHAAMFVRGPPPHAAAAQNKREIGHVHADVDYSMHLMLAPGDCKLVIEHGWGERHPLGGTQFVPAQLLLLYAPRDEEELAVVQRITKASIGFMTNSREVV</sequence>
<accession>A0A165V0N0</accession>
<name>A0A165V0N0_9AGAM</name>
<protein>
    <recommendedName>
        <fullName evidence="1">Luciferase domain-containing protein</fullName>
    </recommendedName>
</protein>
<feature type="domain" description="Luciferase" evidence="1">
    <location>
        <begin position="175"/>
        <end position="244"/>
    </location>
</feature>
<reference evidence="2 3" key="1">
    <citation type="journal article" date="2016" name="Mol. Biol. Evol.">
        <title>Comparative Genomics of Early-Diverging Mushroom-Forming Fungi Provides Insights into the Origins of Lignocellulose Decay Capabilities.</title>
        <authorList>
            <person name="Nagy L.G."/>
            <person name="Riley R."/>
            <person name="Tritt A."/>
            <person name="Adam C."/>
            <person name="Daum C."/>
            <person name="Floudas D."/>
            <person name="Sun H."/>
            <person name="Yadav J.S."/>
            <person name="Pangilinan J."/>
            <person name="Larsson K.H."/>
            <person name="Matsuura K."/>
            <person name="Barry K."/>
            <person name="Labutti K."/>
            <person name="Kuo R."/>
            <person name="Ohm R.A."/>
            <person name="Bhattacharya S.S."/>
            <person name="Shirouzu T."/>
            <person name="Yoshinaga Y."/>
            <person name="Martin F.M."/>
            <person name="Grigoriev I.V."/>
            <person name="Hibbett D.S."/>
        </authorList>
    </citation>
    <scope>NUCLEOTIDE SEQUENCE [LARGE SCALE GENOMIC DNA]</scope>
    <source>
        <strain evidence="2 3">HHB14362 ss-1</strain>
    </source>
</reference>